<feature type="region of interest" description="Disordered" evidence="11">
    <location>
        <begin position="154"/>
        <end position="178"/>
    </location>
</feature>
<feature type="compositionally biased region" description="Basic and acidic residues" evidence="11">
    <location>
        <begin position="154"/>
        <end position="168"/>
    </location>
</feature>
<keyword evidence="5 9" id="KW-0697">Rotamase</keyword>
<proteinExistence type="inferred from homology"/>
<keyword evidence="6" id="KW-0143">Chaperone</keyword>
<accession>A0A6N6RHW8</accession>
<evidence type="ECO:0000256" key="3">
    <source>
        <dbReference type="ARBA" id="ARBA00006577"/>
    </source>
</evidence>
<evidence type="ECO:0000256" key="8">
    <source>
        <dbReference type="ARBA" id="ARBA00037071"/>
    </source>
</evidence>
<evidence type="ECO:0000256" key="11">
    <source>
        <dbReference type="SAM" id="MobiDB-lite"/>
    </source>
</evidence>
<keyword evidence="4" id="KW-0963">Cytoplasm</keyword>
<reference evidence="13 14" key="1">
    <citation type="submission" date="2019-09" db="EMBL/GenBank/DDBJ databases">
        <title>Genomes of family Cryomorphaceae.</title>
        <authorList>
            <person name="Bowman J.P."/>
        </authorList>
    </citation>
    <scope>NUCLEOTIDE SEQUENCE [LARGE SCALE GENOMIC DNA]</scope>
    <source>
        <strain evidence="13 14">LMG 25704</strain>
    </source>
</reference>
<dbReference type="GO" id="GO:0042026">
    <property type="term" value="P:protein refolding"/>
    <property type="evidence" value="ECO:0007669"/>
    <property type="project" value="UniProtKB-ARBA"/>
</dbReference>
<evidence type="ECO:0000256" key="5">
    <source>
        <dbReference type="ARBA" id="ARBA00023110"/>
    </source>
</evidence>
<evidence type="ECO:0000256" key="6">
    <source>
        <dbReference type="ARBA" id="ARBA00023186"/>
    </source>
</evidence>
<organism evidence="13 14">
    <name type="scientific">Phaeocystidibacter luteus</name>
    <dbReference type="NCBI Taxonomy" id="911197"/>
    <lineage>
        <taxon>Bacteria</taxon>
        <taxon>Pseudomonadati</taxon>
        <taxon>Bacteroidota</taxon>
        <taxon>Flavobacteriia</taxon>
        <taxon>Flavobacteriales</taxon>
        <taxon>Phaeocystidibacteraceae</taxon>
        <taxon>Phaeocystidibacter</taxon>
    </lineage>
</organism>
<comment type="function">
    <text evidence="8">Also involved in hydrogenase metallocenter assembly, probably by participating in the nickel insertion step. This function in hydrogenase biosynthesis requires chaperone activity and the presence of the metal-binding domain, but not PPIase activity.</text>
</comment>
<evidence type="ECO:0000256" key="7">
    <source>
        <dbReference type="ARBA" id="ARBA00023235"/>
    </source>
</evidence>
<comment type="subcellular location">
    <subcellularLocation>
        <location evidence="2">Cytoplasm</location>
    </subcellularLocation>
</comment>
<evidence type="ECO:0000256" key="4">
    <source>
        <dbReference type="ARBA" id="ARBA00022490"/>
    </source>
</evidence>
<dbReference type="PANTHER" id="PTHR47861:SF3">
    <property type="entry name" value="FKBP-TYPE PEPTIDYL-PROLYL CIS-TRANS ISOMERASE SLYD"/>
    <property type="match status" value="1"/>
</dbReference>
<comment type="catalytic activity">
    <reaction evidence="1 9 10">
        <text>[protein]-peptidylproline (omega=180) = [protein]-peptidylproline (omega=0)</text>
        <dbReference type="Rhea" id="RHEA:16237"/>
        <dbReference type="Rhea" id="RHEA-COMP:10747"/>
        <dbReference type="Rhea" id="RHEA-COMP:10748"/>
        <dbReference type="ChEBI" id="CHEBI:83833"/>
        <dbReference type="ChEBI" id="CHEBI:83834"/>
        <dbReference type="EC" id="5.2.1.8"/>
    </reaction>
</comment>
<dbReference type="GO" id="GO:0005737">
    <property type="term" value="C:cytoplasm"/>
    <property type="evidence" value="ECO:0007669"/>
    <property type="project" value="UniProtKB-SubCell"/>
</dbReference>
<keyword evidence="7 9" id="KW-0413">Isomerase</keyword>
<dbReference type="Gene3D" id="3.10.50.40">
    <property type="match status" value="1"/>
</dbReference>
<dbReference type="GO" id="GO:0003755">
    <property type="term" value="F:peptidyl-prolyl cis-trans isomerase activity"/>
    <property type="evidence" value="ECO:0007669"/>
    <property type="project" value="UniProtKB-UniRule"/>
</dbReference>
<dbReference type="InterPro" id="IPR001179">
    <property type="entry name" value="PPIase_FKBP_dom"/>
</dbReference>
<dbReference type="OrthoDB" id="9808891at2"/>
<comment type="similarity">
    <text evidence="3 10">Belongs to the FKBP-type PPIase family.</text>
</comment>
<dbReference type="Pfam" id="PF00254">
    <property type="entry name" value="FKBP_C"/>
    <property type="match status" value="1"/>
</dbReference>
<gene>
    <name evidence="13" type="ORF">F8C67_04300</name>
</gene>
<dbReference type="PANTHER" id="PTHR47861">
    <property type="entry name" value="FKBP-TYPE PEPTIDYL-PROLYL CIS-TRANS ISOMERASE SLYD"/>
    <property type="match status" value="1"/>
</dbReference>
<sequence>MVKRIAPHTIVELKYDMREGGPKGDLLERMDANYPLKFYFGAGTMLPAFEQALDGLREGEQFSFSLIPSEGYGEMDSSKIVEVSAKYYRRDPWFNEENVNIGDRMVFLNPTTGKEELGTVTEVLSDSLLVDFNHALAGKVLHFSGTILYVRPPRKEEKDSKRYVEPDGLRMNQNPQDE</sequence>
<dbReference type="EMBL" id="WBVO01000002">
    <property type="protein sequence ID" value="KAB2813912.1"/>
    <property type="molecule type" value="Genomic_DNA"/>
</dbReference>
<dbReference type="Proteomes" id="UP000468650">
    <property type="component" value="Unassembled WGS sequence"/>
</dbReference>
<dbReference type="PROSITE" id="PS50059">
    <property type="entry name" value="FKBP_PPIASE"/>
    <property type="match status" value="1"/>
</dbReference>
<keyword evidence="14" id="KW-1185">Reference proteome</keyword>
<dbReference type="RefSeq" id="WP_151666580.1">
    <property type="nucleotide sequence ID" value="NZ_WBVO01000002.1"/>
</dbReference>
<dbReference type="InterPro" id="IPR048261">
    <property type="entry name" value="SlpA/SlyD-like_ins_sf"/>
</dbReference>
<dbReference type="InterPro" id="IPR046357">
    <property type="entry name" value="PPIase_dom_sf"/>
</dbReference>
<evidence type="ECO:0000313" key="14">
    <source>
        <dbReference type="Proteomes" id="UP000468650"/>
    </source>
</evidence>
<name>A0A6N6RHW8_9FLAO</name>
<protein>
    <recommendedName>
        <fullName evidence="10">Peptidyl-prolyl cis-trans isomerase</fullName>
        <ecNumber evidence="10">5.2.1.8</ecNumber>
    </recommendedName>
</protein>
<evidence type="ECO:0000313" key="13">
    <source>
        <dbReference type="EMBL" id="KAB2813912.1"/>
    </source>
</evidence>
<evidence type="ECO:0000256" key="10">
    <source>
        <dbReference type="RuleBase" id="RU003915"/>
    </source>
</evidence>
<evidence type="ECO:0000256" key="9">
    <source>
        <dbReference type="PROSITE-ProRule" id="PRU00277"/>
    </source>
</evidence>
<evidence type="ECO:0000256" key="2">
    <source>
        <dbReference type="ARBA" id="ARBA00004496"/>
    </source>
</evidence>
<feature type="domain" description="PPIase FKBP-type" evidence="12">
    <location>
        <begin position="8"/>
        <end position="85"/>
    </location>
</feature>
<evidence type="ECO:0000259" key="12">
    <source>
        <dbReference type="PROSITE" id="PS50059"/>
    </source>
</evidence>
<dbReference type="Gene3D" id="2.40.10.330">
    <property type="match status" value="1"/>
</dbReference>
<comment type="caution">
    <text evidence="13">The sequence shown here is derived from an EMBL/GenBank/DDBJ whole genome shotgun (WGS) entry which is preliminary data.</text>
</comment>
<evidence type="ECO:0000256" key="1">
    <source>
        <dbReference type="ARBA" id="ARBA00000971"/>
    </source>
</evidence>
<dbReference type="SUPFAM" id="SSF54534">
    <property type="entry name" value="FKBP-like"/>
    <property type="match status" value="1"/>
</dbReference>
<dbReference type="EC" id="5.2.1.8" evidence="10"/>
<dbReference type="AlphaFoldDB" id="A0A6N6RHW8"/>